<sequence>MPVQTPLSASEPPHDCRRCRRLVRLRETLRAEEPDWWNAPVPAWGDPEAWLAIVGLAPGRRGANRTGRPFTGDGAGYLLFAALADAGLARGTYRGEPGDGLVLEGAMILNAVKCLPPSNKPTRDEFQRCSPYLSKQLAALPSLEVVLAIGKDAHEAVLRHHRLALARHPFAHSAVHHLPDGTTLLDSLHCSRYNVNTGRLTAEMFAGVFRQALALRR</sequence>
<evidence type="ECO:0000256" key="3">
    <source>
        <dbReference type="ARBA" id="ARBA00022763"/>
    </source>
</evidence>
<dbReference type="SUPFAM" id="SSF52141">
    <property type="entry name" value="Uracil-DNA glycosylase-like"/>
    <property type="match status" value="1"/>
</dbReference>
<dbReference type="InterPro" id="IPR044147">
    <property type="entry name" value="UdgB-like"/>
</dbReference>
<dbReference type="InterPro" id="IPR005122">
    <property type="entry name" value="Uracil-DNA_glycosylase-like"/>
</dbReference>
<dbReference type="GO" id="GO:0051539">
    <property type="term" value="F:4 iron, 4 sulfur cluster binding"/>
    <property type="evidence" value="ECO:0007669"/>
    <property type="project" value="UniProtKB-KW"/>
</dbReference>
<evidence type="ECO:0000256" key="9">
    <source>
        <dbReference type="ARBA" id="ARBA00023887"/>
    </source>
</evidence>
<keyword evidence="7" id="KW-0234">DNA repair</keyword>
<comment type="similarity">
    <text evidence="8">Belongs to the uracil-DNA glycosylase (UDG) superfamily. Type 5 (UDGb) family.</text>
</comment>
<keyword evidence="6" id="KW-0411">Iron-sulfur</keyword>
<feature type="domain" description="Uracil-DNA glycosylase-like" evidence="10">
    <location>
        <begin position="42"/>
        <end position="209"/>
    </location>
</feature>
<dbReference type="Gene3D" id="3.40.470.10">
    <property type="entry name" value="Uracil-DNA glycosylase-like domain"/>
    <property type="match status" value="1"/>
</dbReference>
<dbReference type="EMBL" id="WTYM01000037">
    <property type="protein sequence ID" value="MXO59697.1"/>
    <property type="molecule type" value="Genomic_DNA"/>
</dbReference>
<evidence type="ECO:0000313" key="12">
    <source>
        <dbReference type="Proteomes" id="UP000433652"/>
    </source>
</evidence>
<evidence type="ECO:0000259" key="10">
    <source>
        <dbReference type="SMART" id="SM00986"/>
    </source>
</evidence>
<name>A0A6I4SXD5_9SPHN</name>
<dbReference type="CDD" id="cd10031">
    <property type="entry name" value="UDG-F5_TTUDGB_like"/>
    <property type="match status" value="1"/>
</dbReference>
<proteinExistence type="inferred from homology"/>
<dbReference type="Pfam" id="PF03167">
    <property type="entry name" value="UDG"/>
    <property type="match status" value="1"/>
</dbReference>
<dbReference type="PANTHER" id="PTHR33693">
    <property type="entry name" value="TYPE-5 URACIL-DNA GLYCOSYLASE"/>
    <property type="match status" value="1"/>
</dbReference>
<evidence type="ECO:0000313" key="11">
    <source>
        <dbReference type="EMBL" id="MXO59697.1"/>
    </source>
</evidence>
<keyword evidence="5" id="KW-0408">Iron</keyword>
<protein>
    <recommendedName>
        <fullName evidence="9">Type-5 uracil-DNA glycosylase</fullName>
    </recommendedName>
</protein>
<keyword evidence="4" id="KW-0378">Hydrolase</keyword>
<evidence type="ECO:0000256" key="7">
    <source>
        <dbReference type="ARBA" id="ARBA00023204"/>
    </source>
</evidence>
<keyword evidence="3" id="KW-0227">DNA damage</keyword>
<dbReference type="GO" id="GO:0004844">
    <property type="term" value="F:uracil DNA N-glycosylase activity"/>
    <property type="evidence" value="ECO:0007669"/>
    <property type="project" value="InterPro"/>
</dbReference>
<evidence type="ECO:0000256" key="5">
    <source>
        <dbReference type="ARBA" id="ARBA00023004"/>
    </source>
</evidence>
<accession>A0A6I4SXD5</accession>
<gene>
    <name evidence="11" type="ORF">GRI89_09115</name>
</gene>
<keyword evidence="1" id="KW-0004">4Fe-4S</keyword>
<dbReference type="InterPro" id="IPR051536">
    <property type="entry name" value="UDG_Type-4/5"/>
</dbReference>
<dbReference type="PANTHER" id="PTHR33693:SF3">
    <property type="entry name" value="TYPE-5 URACIL-DNA GLYCOSYLASE"/>
    <property type="match status" value="1"/>
</dbReference>
<dbReference type="InterPro" id="IPR036895">
    <property type="entry name" value="Uracil-DNA_glycosylase-like_sf"/>
</dbReference>
<evidence type="ECO:0000256" key="2">
    <source>
        <dbReference type="ARBA" id="ARBA00022723"/>
    </source>
</evidence>
<organism evidence="11 12">
    <name type="scientific">Croceibacterium salegens</name>
    <dbReference type="NCBI Taxonomy" id="1737568"/>
    <lineage>
        <taxon>Bacteria</taxon>
        <taxon>Pseudomonadati</taxon>
        <taxon>Pseudomonadota</taxon>
        <taxon>Alphaproteobacteria</taxon>
        <taxon>Sphingomonadales</taxon>
        <taxon>Erythrobacteraceae</taxon>
        <taxon>Croceibacterium</taxon>
    </lineage>
</organism>
<evidence type="ECO:0000256" key="6">
    <source>
        <dbReference type="ARBA" id="ARBA00023014"/>
    </source>
</evidence>
<dbReference type="GO" id="GO:0006284">
    <property type="term" value="P:base-excision repair"/>
    <property type="evidence" value="ECO:0007669"/>
    <property type="project" value="InterPro"/>
</dbReference>
<evidence type="ECO:0000256" key="8">
    <source>
        <dbReference type="ARBA" id="ARBA00023779"/>
    </source>
</evidence>
<dbReference type="SMART" id="SM00987">
    <property type="entry name" value="UreE_C"/>
    <property type="match status" value="1"/>
</dbReference>
<dbReference type="AlphaFoldDB" id="A0A6I4SXD5"/>
<reference evidence="11 12" key="1">
    <citation type="submission" date="2019-12" db="EMBL/GenBank/DDBJ databases">
        <title>Genomic-based taxomic classification of the family Erythrobacteraceae.</title>
        <authorList>
            <person name="Xu L."/>
        </authorList>
    </citation>
    <scope>NUCLEOTIDE SEQUENCE [LARGE SCALE GENOMIC DNA]</scope>
    <source>
        <strain evidence="11 12">MCCC 1K01500</strain>
    </source>
</reference>
<dbReference type="GO" id="GO:0033958">
    <property type="term" value="F:DNA-deoxyinosine glycosylase activity"/>
    <property type="evidence" value="ECO:0007669"/>
    <property type="project" value="InterPro"/>
</dbReference>
<dbReference type="SMART" id="SM00986">
    <property type="entry name" value="UDG"/>
    <property type="match status" value="1"/>
</dbReference>
<keyword evidence="2" id="KW-0479">Metal-binding</keyword>
<dbReference type="Proteomes" id="UP000433652">
    <property type="component" value="Unassembled WGS sequence"/>
</dbReference>
<evidence type="ECO:0000256" key="4">
    <source>
        <dbReference type="ARBA" id="ARBA00022801"/>
    </source>
</evidence>
<evidence type="ECO:0000256" key="1">
    <source>
        <dbReference type="ARBA" id="ARBA00022485"/>
    </source>
</evidence>
<comment type="caution">
    <text evidence="11">The sequence shown here is derived from an EMBL/GenBank/DDBJ whole genome shotgun (WGS) entry which is preliminary data.</text>
</comment>
<keyword evidence="12" id="KW-1185">Reference proteome</keyword>
<dbReference type="RefSeq" id="WP_328598183.1">
    <property type="nucleotide sequence ID" value="NZ_WTYM01000037.1"/>
</dbReference>
<dbReference type="GO" id="GO:0046872">
    <property type="term" value="F:metal ion binding"/>
    <property type="evidence" value="ECO:0007669"/>
    <property type="project" value="UniProtKB-KW"/>
</dbReference>